<evidence type="ECO:0000313" key="2">
    <source>
        <dbReference type="EMBL" id="MBO1317744.1"/>
    </source>
</evidence>
<evidence type="ECO:0000256" key="1">
    <source>
        <dbReference type="SAM" id="SignalP"/>
    </source>
</evidence>
<dbReference type="Proteomes" id="UP000664417">
    <property type="component" value="Unassembled WGS sequence"/>
</dbReference>
<evidence type="ECO:0000313" key="3">
    <source>
        <dbReference type="Proteomes" id="UP000664417"/>
    </source>
</evidence>
<feature type="chain" id="PRO_5035167248" description="TIGR02001 family outer membrane protein" evidence="1">
    <location>
        <begin position="17"/>
        <end position="205"/>
    </location>
</feature>
<keyword evidence="3" id="KW-1185">Reference proteome</keyword>
<name>A0A8J7U2I2_9BACT</name>
<comment type="caution">
    <text evidence="2">The sequence shown here is derived from an EMBL/GenBank/DDBJ whole genome shotgun (WGS) entry which is preliminary data.</text>
</comment>
<evidence type="ECO:0008006" key="4">
    <source>
        <dbReference type="Google" id="ProtNLM"/>
    </source>
</evidence>
<dbReference type="Pfam" id="PF09694">
    <property type="entry name" value="Gcw_chp"/>
    <property type="match status" value="1"/>
</dbReference>
<gene>
    <name evidence="2" type="ORF">J3U88_04670</name>
</gene>
<organism evidence="2 3">
    <name type="scientific">Acanthopleuribacter pedis</name>
    <dbReference type="NCBI Taxonomy" id="442870"/>
    <lineage>
        <taxon>Bacteria</taxon>
        <taxon>Pseudomonadati</taxon>
        <taxon>Acidobacteriota</taxon>
        <taxon>Holophagae</taxon>
        <taxon>Acanthopleuribacterales</taxon>
        <taxon>Acanthopleuribacteraceae</taxon>
        <taxon>Acanthopleuribacter</taxon>
    </lineage>
</organism>
<dbReference type="RefSeq" id="WP_207857168.1">
    <property type="nucleotide sequence ID" value="NZ_JAFREP010000003.1"/>
</dbReference>
<feature type="signal peptide" evidence="1">
    <location>
        <begin position="1"/>
        <end position="16"/>
    </location>
</feature>
<keyword evidence="1" id="KW-0732">Signal</keyword>
<dbReference type="AlphaFoldDB" id="A0A8J7U2I2"/>
<protein>
    <recommendedName>
        <fullName evidence="4">TIGR02001 family outer membrane protein</fullName>
    </recommendedName>
</protein>
<dbReference type="EMBL" id="JAFREP010000003">
    <property type="protein sequence ID" value="MBO1317744.1"/>
    <property type="molecule type" value="Genomic_DNA"/>
</dbReference>
<reference evidence="2" key="1">
    <citation type="submission" date="2021-03" db="EMBL/GenBank/DDBJ databases">
        <authorList>
            <person name="Wang G."/>
        </authorList>
    </citation>
    <scope>NUCLEOTIDE SEQUENCE</scope>
    <source>
        <strain evidence="2">KCTC 12899</strain>
    </source>
</reference>
<accession>A0A8J7U2I2</accession>
<dbReference type="InterPro" id="IPR010239">
    <property type="entry name" value="CHP02001"/>
</dbReference>
<dbReference type="NCBIfam" id="TIGR02001">
    <property type="entry name" value="gcw_chp"/>
    <property type="match status" value="1"/>
</dbReference>
<sequence>MKWFALPLCFALPLFAQISFNAALTSDYVWRGVSQTDEAPALQLGIDWKHDSGFYLGGWGSNVDFGDDTDYELDALLGYANELDSGFSYDLGYVYYFFEGGSAVEFGEAYLALGYRLFSLTYARDLENDNGYIELGLSYTIAERWTFGGHYGDYQFDGGGDYQDYALFVTRAWGTLEASLTFTDTDLDGVPIADSRVFATLAKTW</sequence>
<proteinExistence type="predicted"/>